<evidence type="ECO:0000256" key="1">
    <source>
        <dbReference type="ARBA" id="ARBA00004496"/>
    </source>
</evidence>
<evidence type="ECO:0000256" key="6">
    <source>
        <dbReference type="ARBA" id="ARBA00022691"/>
    </source>
</evidence>
<comment type="similarity">
    <text evidence="2 7">Belongs to the methyltransferase superfamily. L-isoaspartyl/D-aspartyl protein methyltransferase family.</text>
</comment>
<dbReference type="EC" id="2.1.1.77" evidence="7"/>
<sequence length="227" mass="24392">MKDAVESSVERLLGEIREEVRATSAYTGRTELAERVMAAMRKVPRHAFVPDDWQSGAYCNSPLPIGHAQTISQPYIVALMTDLIQPKADDVVLEVGTGSGYQAAVLASLVRQVYSLEIIEALATAARERLQRLGYANVEVAAGNGCFGWPEHAPYDAVLVTAAAAQIPQALIEQLKPGGSLVMPVGERYSGQTLRLLRKDEQGRLAQGCTLPVVFVPLTGTAQCSSV</sequence>
<evidence type="ECO:0000256" key="7">
    <source>
        <dbReference type="HAMAP-Rule" id="MF_00090"/>
    </source>
</evidence>
<dbReference type="GO" id="GO:0004719">
    <property type="term" value="F:protein-L-isoaspartate (D-aspartate) O-methyltransferase activity"/>
    <property type="evidence" value="ECO:0007669"/>
    <property type="project" value="UniProtKB-UniRule"/>
</dbReference>
<organism evidence="8 9">
    <name type="scientific">Dechloromonas denitrificans</name>
    <dbReference type="NCBI Taxonomy" id="281362"/>
    <lineage>
        <taxon>Bacteria</taxon>
        <taxon>Pseudomonadati</taxon>
        <taxon>Pseudomonadota</taxon>
        <taxon>Betaproteobacteria</taxon>
        <taxon>Rhodocyclales</taxon>
        <taxon>Azonexaceae</taxon>
        <taxon>Dechloromonas</taxon>
    </lineage>
</organism>
<keyword evidence="9" id="KW-1185">Reference proteome</keyword>
<dbReference type="InterPro" id="IPR000682">
    <property type="entry name" value="PCMT"/>
</dbReference>
<dbReference type="EMBL" id="LODL01000002">
    <property type="protein sequence ID" value="KXB32701.1"/>
    <property type="molecule type" value="Genomic_DNA"/>
</dbReference>
<dbReference type="PANTHER" id="PTHR11579">
    <property type="entry name" value="PROTEIN-L-ISOASPARTATE O-METHYLTRANSFERASE"/>
    <property type="match status" value="1"/>
</dbReference>
<keyword evidence="6 7" id="KW-0949">S-adenosyl-L-methionine</keyword>
<name>A0A133XP45_9RHOO</name>
<dbReference type="FunFam" id="3.40.50.150:FF:000010">
    <property type="entry name" value="Protein-L-isoaspartate O-methyltransferase"/>
    <property type="match status" value="1"/>
</dbReference>
<evidence type="ECO:0000256" key="4">
    <source>
        <dbReference type="ARBA" id="ARBA00022603"/>
    </source>
</evidence>
<evidence type="ECO:0000256" key="5">
    <source>
        <dbReference type="ARBA" id="ARBA00022679"/>
    </source>
</evidence>
<comment type="catalytic activity">
    <reaction evidence="7">
        <text>[protein]-L-isoaspartate + S-adenosyl-L-methionine = [protein]-L-isoaspartate alpha-methyl ester + S-adenosyl-L-homocysteine</text>
        <dbReference type="Rhea" id="RHEA:12705"/>
        <dbReference type="Rhea" id="RHEA-COMP:12143"/>
        <dbReference type="Rhea" id="RHEA-COMP:12144"/>
        <dbReference type="ChEBI" id="CHEBI:57856"/>
        <dbReference type="ChEBI" id="CHEBI:59789"/>
        <dbReference type="ChEBI" id="CHEBI:90596"/>
        <dbReference type="ChEBI" id="CHEBI:90598"/>
        <dbReference type="EC" id="2.1.1.77"/>
    </reaction>
</comment>
<keyword evidence="4 7" id="KW-0489">Methyltransferase</keyword>
<dbReference type="SUPFAM" id="SSF53335">
    <property type="entry name" value="S-adenosyl-L-methionine-dependent methyltransferases"/>
    <property type="match status" value="1"/>
</dbReference>
<protein>
    <recommendedName>
        <fullName evidence="7">Protein-L-isoaspartate O-methyltransferase</fullName>
        <ecNumber evidence="7">2.1.1.77</ecNumber>
    </recommendedName>
    <alternativeName>
        <fullName evidence="7">L-isoaspartyl protein carboxyl methyltransferase</fullName>
    </alternativeName>
    <alternativeName>
        <fullName evidence="7">Protein L-isoaspartyl methyltransferase</fullName>
    </alternativeName>
    <alternativeName>
        <fullName evidence="7">Protein-beta-aspartate methyltransferase</fullName>
        <shortName evidence="7">PIMT</shortName>
    </alternativeName>
</protein>
<dbReference type="GO" id="GO:0005737">
    <property type="term" value="C:cytoplasm"/>
    <property type="evidence" value="ECO:0007669"/>
    <property type="project" value="UniProtKB-SubCell"/>
</dbReference>
<keyword evidence="3 7" id="KW-0963">Cytoplasm</keyword>
<dbReference type="GO" id="GO:0032259">
    <property type="term" value="P:methylation"/>
    <property type="evidence" value="ECO:0007669"/>
    <property type="project" value="UniProtKB-KW"/>
</dbReference>
<dbReference type="GO" id="GO:0030091">
    <property type="term" value="P:protein repair"/>
    <property type="evidence" value="ECO:0007669"/>
    <property type="project" value="UniProtKB-UniRule"/>
</dbReference>
<dbReference type="InterPro" id="IPR029063">
    <property type="entry name" value="SAM-dependent_MTases_sf"/>
</dbReference>
<comment type="caution">
    <text evidence="8">The sequence shown here is derived from an EMBL/GenBank/DDBJ whole genome shotgun (WGS) entry which is preliminary data.</text>
</comment>
<evidence type="ECO:0000256" key="3">
    <source>
        <dbReference type="ARBA" id="ARBA00022490"/>
    </source>
</evidence>
<reference evidence="8 9" key="1">
    <citation type="submission" date="2015-12" db="EMBL/GenBank/DDBJ databases">
        <title>Nitrous oxide reduction kinetics distinguish bacteria harboring typical versus atypical NosZ.</title>
        <authorList>
            <person name="Yoon S."/>
            <person name="Nissen S."/>
            <person name="Park D."/>
            <person name="Sanford R.A."/>
            <person name="Loeffler F.E."/>
        </authorList>
    </citation>
    <scope>NUCLEOTIDE SEQUENCE [LARGE SCALE GENOMIC DNA]</scope>
    <source>
        <strain evidence="8 9">ATCC BAA-841</strain>
    </source>
</reference>
<comment type="function">
    <text evidence="7">Catalyzes the methyl esterification of L-isoaspartyl residues in peptides and proteins that result from spontaneous decomposition of normal L-aspartyl and L-asparaginyl residues. It plays a role in the repair and/or degradation of damaged proteins.</text>
</comment>
<evidence type="ECO:0000313" key="8">
    <source>
        <dbReference type="EMBL" id="KXB32701.1"/>
    </source>
</evidence>
<dbReference type="CDD" id="cd02440">
    <property type="entry name" value="AdoMet_MTases"/>
    <property type="match status" value="1"/>
</dbReference>
<gene>
    <name evidence="7" type="primary">pcm</name>
    <name evidence="8" type="ORF">AT959_00420</name>
</gene>
<dbReference type="Gene3D" id="3.40.50.150">
    <property type="entry name" value="Vaccinia Virus protein VP39"/>
    <property type="match status" value="1"/>
</dbReference>
<accession>A0A133XP45</accession>
<dbReference type="Proteomes" id="UP000070186">
    <property type="component" value="Unassembled WGS sequence"/>
</dbReference>
<dbReference type="NCBIfam" id="TIGR00080">
    <property type="entry name" value="pimt"/>
    <property type="match status" value="1"/>
</dbReference>
<dbReference type="PANTHER" id="PTHR11579:SF0">
    <property type="entry name" value="PROTEIN-L-ISOASPARTATE(D-ASPARTATE) O-METHYLTRANSFERASE"/>
    <property type="match status" value="1"/>
</dbReference>
<feature type="active site" evidence="7">
    <location>
        <position position="72"/>
    </location>
</feature>
<dbReference type="Pfam" id="PF01135">
    <property type="entry name" value="PCMT"/>
    <property type="match status" value="1"/>
</dbReference>
<dbReference type="AlphaFoldDB" id="A0A133XP45"/>
<dbReference type="NCBIfam" id="NF001453">
    <property type="entry name" value="PRK00312.1"/>
    <property type="match status" value="1"/>
</dbReference>
<dbReference type="HAMAP" id="MF_00090">
    <property type="entry name" value="PIMT"/>
    <property type="match status" value="1"/>
</dbReference>
<dbReference type="RefSeq" id="WP_066879262.1">
    <property type="nucleotide sequence ID" value="NZ_LODL01000002.1"/>
</dbReference>
<proteinExistence type="inferred from homology"/>
<keyword evidence="5 7" id="KW-0808">Transferase</keyword>
<dbReference type="STRING" id="281362.AT959_00420"/>
<evidence type="ECO:0000313" key="9">
    <source>
        <dbReference type="Proteomes" id="UP000070186"/>
    </source>
</evidence>
<comment type="subcellular location">
    <subcellularLocation>
        <location evidence="1 7">Cytoplasm</location>
    </subcellularLocation>
</comment>
<evidence type="ECO:0000256" key="2">
    <source>
        <dbReference type="ARBA" id="ARBA00005369"/>
    </source>
</evidence>